<evidence type="ECO:0000313" key="1">
    <source>
        <dbReference type="EMBL" id="CAH2211050.1"/>
    </source>
</evidence>
<sequence length="95" mass="9932">MTENDDQTVPPPPQVVSPQRAGISLGIHAIVSKLTGAKPSIPEPAVHRVRAVRIEAARGADTCVAVAARLNHVRVLKKLLEAGARPDASAAPPHL</sequence>
<protein>
    <submittedName>
        <fullName evidence="1">Jg23002 protein</fullName>
    </submittedName>
</protein>
<reference evidence="1" key="1">
    <citation type="submission" date="2022-03" db="EMBL/GenBank/DDBJ databases">
        <authorList>
            <person name="Lindestad O."/>
        </authorList>
    </citation>
    <scope>NUCLEOTIDE SEQUENCE</scope>
</reference>
<feature type="non-terminal residue" evidence="1">
    <location>
        <position position="1"/>
    </location>
</feature>
<name>A0A8S4QQD8_9NEOP</name>
<organism evidence="1 2">
    <name type="scientific">Pararge aegeria aegeria</name>
    <dbReference type="NCBI Taxonomy" id="348720"/>
    <lineage>
        <taxon>Eukaryota</taxon>
        <taxon>Metazoa</taxon>
        <taxon>Ecdysozoa</taxon>
        <taxon>Arthropoda</taxon>
        <taxon>Hexapoda</taxon>
        <taxon>Insecta</taxon>
        <taxon>Pterygota</taxon>
        <taxon>Neoptera</taxon>
        <taxon>Endopterygota</taxon>
        <taxon>Lepidoptera</taxon>
        <taxon>Glossata</taxon>
        <taxon>Ditrysia</taxon>
        <taxon>Papilionoidea</taxon>
        <taxon>Nymphalidae</taxon>
        <taxon>Satyrinae</taxon>
        <taxon>Satyrini</taxon>
        <taxon>Parargina</taxon>
        <taxon>Pararge</taxon>
    </lineage>
</organism>
<keyword evidence="2" id="KW-1185">Reference proteome</keyword>
<dbReference type="Proteomes" id="UP000838756">
    <property type="component" value="Unassembled WGS sequence"/>
</dbReference>
<comment type="caution">
    <text evidence="1">The sequence shown here is derived from an EMBL/GenBank/DDBJ whole genome shotgun (WGS) entry which is preliminary data.</text>
</comment>
<accession>A0A8S4QQD8</accession>
<dbReference type="OrthoDB" id="10583185at2759"/>
<gene>
    <name evidence="1" type="primary">jg23002</name>
    <name evidence="1" type="ORF">PAEG_LOCUS2896</name>
</gene>
<dbReference type="AlphaFoldDB" id="A0A8S4QQD8"/>
<evidence type="ECO:0000313" key="2">
    <source>
        <dbReference type="Proteomes" id="UP000838756"/>
    </source>
</evidence>
<dbReference type="EMBL" id="CAKXAJ010009020">
    <property type="protein sequence ID" value="CAH2211050.1"/>
    <property type="molecule type" value="Genomic_DNA"/>
</dbReference>
<proteinExistence type="predicted"/>